<dbReference type="Proteomes" id="UP000483261">
    <property type="component" value="Unassembled WGS sequence"/>
</dbReference>
<organism evidence="4 5">
    <name type="scientific">Nocardioides turkmenicus</name>
    <dbReference type="NCBI Taxonomy" id="2711220"/>
    <lineage>
        <taxon>Bacteria</taxon>
        <taxon>Bacillati</taxon>
        <taxon>Actinomycetota</taxon>
        <taxon>Actinomycetes</taxon>
        <taxon>Propionibacteriales</taxon>
        <taxon>Nocardioidaceae</taxon>
        <taxon>Nocardioides</taxon>
    </lineage>
</organism>
<evidence type="ECO:0000256" key="2">
    <source>
        <dbReference type="SAM" id="Phobius"/>
    </source>
</evidence>
<feature type="transmembrane region" description="Helical" evidence="2">
    <location>
        <begin position="42"/>
        <end position="66"/>
    </location>
</feature>
<keyword evidence="5" id="KW-1185">Reference proteome</keyword>
<dbReference type="RefSeq" id="WP_165109694.1">
    <property type="nucleotide sequence ID" value="NZ_JAALAA010000003.1"/>
</dbReference>
<feature type="domain" description="DUF6199" evidence="3">
    <location>
        <begin position="7"/>
        <end position="67"/>
    </location>
</feature>
<comment type="caution">
    <text evidence="4">The sequence shown here is derived from an EMBL/GenBank/DDBJ whole genome shotgun (WGS) entry which is preliminary data.</text>
</comment>
<dbReference type="InterPro" id="IPR045679">
    <property type="entry name" value="DUF6199"/>
</dbReference>
<sequence length="191" mass="20488">MLLAIICVLGAAWSFFVAARPDVGFFLEEGWKFRDAEPSDLYLGVTRFGAAVTGIACLVFAAIFAFSGPSDTVSPPTERADPSPTRSGPAVTVTARPPSPEQAAKKKAKEQCQDLLPLIEDEAEWNPQGKLANRDHVSSIVAYQQATMTLESRPDGDLVTIRSDLPTVDKFVRPLVTMTSSSATCVANKGD</sequence>
<accession>A0A6M1QVW9</accession>
<dbReference type="EMBL" id="JAALAA010000003">
    <property type="protein sequence ID" value="NGN91916.1"/>
    <property type="molecule type" value="Genomic_DNA"/>
</dbReference>
<keyword evidence="2" id="KW-0812">Transmembrane</keyword>
<keyword evidence="2" id="KW-0472">Membrane</keyword>
<dbReference type="Pfam" id="PF19701">
    <property type="entry name" value="DUF6199"/>
    <property type="match status" value="1"/>
</dbReference>
<gene>
    <name evidence="4" type="ORF">G5C66_04095</name>
</gene>
<reference evidence="4 5" key="1">
    <citation type="submission" date="2020-02" db="EMBL/GenBank/DDBJ databases">
        <title>Whole-genome analyses of novel actinobacteria.</title>
        <authorList>
            <person name="Sahin N."/>
        </authorList>
    </citation>
    <scope>NUCLEOTIDE SEQUENCE [LARGE SCALE GENOMIC DNA]</scope>
    <source>
        <strain evidence="4 5">KC13</strain>
    </source>
</reference>
<proteinExistence type="predicted"/>
<protein>
    <recommendedName>
        <fullName evidence="3">DUF6199 domain-containing protein</fullName>
    </recommendedName>
</protein>
<name>A0A6M1QVW9_9ACTN</name>
<evidence type="ECO:0000313" key="5">
    <source>
        <dbReference type="Proteomes" id="UP000483261"/>
    </source>
</evidence>
<feature type="region of interest" description="Disordered" evidence="1">
    <location>
        <begin position="71"/>
        <end position="104"/>
    </location>
</feature>
<evidence type="ECO:0000313" key="4">
    <source>
        <dbReference type="EMBL" id="NGN91916.1"/>
    </source>
</evidence>
<keyword evidence="2" id="KW-1133">Transmembrane helix</keyword>
<dbReference type="AlphaFoldDB" id="A0A6M1QVW9"/>
<evidence type="ECO:0000256" key="1">
    <source>
        <dbReference type="SAM" id="MobiDB-lite"/>
    </source>
</evidence>
<evidence type="ECO:0000259" key="3">
    <source>
        <dbReference type="Pfam" id="PF19701"/>
    </source>
</evidence>